<name>A0A432XG35_9GAMM</name>
<feature type="domain" description="Type II secretion system protein GspF" evidence="8">
    <location>
        <begin position="24"/>
        <end position="146"/>
    </location>
</feature>
<evidence type="ECO:0000256" key="5">
    <source>
        <dbReference type="ARBA" id="ARBA00022989"/>
    </source>
</evidence>
<keyword evidence="6 7" id="KW-0472">Membrane</keyword>
<keyword evidence="5 7" id="KW-1133">Transmembrane helix</keyword>
<evidence type="ECO:0000256" key="1">
    <source>
        <dbReference type="ARBA" id="ARBA00004651"/>
    </source>
</evidence>
<keyword evidence="4 7" id="KW-0812">Transmembrane</keyword>
<dbReference type="PANTHER" id="PTHR30012">
    <property type="entry name" value="GENERAL SECRETION PATHWAY PROTEIN"/>
    <property type="match status" value="1"/>
</dbReference>
<dbReference type="RefSeq" id="WP_126833870.1">
    <property type="nucleotide sequence ID" value="NZ_PIPT01000005.1"/>
</dbReference>
<dbReference type="AlphaFoldDB" id="A0A432XG35"/>
<evidence type="ECO:0000259" key="8">
    <source>
        <dbReference type="Pfam" id="PF00482"/>
    </source>
</evidence>
<reference evidence="10" key="1">
    <citation type="journal article" date="2018" name="Front. Microbiol.">
        <title>Genome-Based Analysis Reveals the Taxonomy and Diversity of the Family Idiomarinaceae.</title>
        <authorList>
            <person name="Liu Y."/>
            <person name="Lai Q."/>
            <person name="Shao Z."/>
        </authorList>
    </citation>
    <scope>NUCLEOTIDE SEQUENCE [LARGE SCALE GENOMIC DNA]</scope>
    <source>
        <strain evidence="10">SW15</strain>
    </source>
</reference>
<proteinExistence type="inferred from homology"/>
<evidence type="ECO:0000256" key="4">
    <source>
        <dbReference type="ARBA" id="ARBA00022692"/>
    </source>
</evidence>
<dbReference type="Pfam" id="PF00482">
    <property type="entry name" value="T2SSF"/>
    <property type="match status" value="2"/>
</dbReference>
<evidence type="ECO:0000313" key="9">
    <source>
        <dbReference type="EMBL" id="RUO47723.1"/>
    </source>
</evidence>
<feature type="transmembrane region" description="Helical" evidence="7">
    <location>
        <begin position="165"/>
        <end position="188"/>
    </location>
</feature>
<accession>A0A432XG35</accession>
<dbReference type="InterPro" id="IPR003004">
    <property type="entry name" value="GspF/PilC"/>
</dbReference>
<comment type="caution">
    <text evidence="9">The sequence shown here is derived from an EMBL/GenBank/DDBJ whole genome shotgun (WGS) entry which is preliminary data.</text>
</comment>
<organism evidence="9 10">
    <name type="scientific">Pseudidiomarina aquimaris</name>
    <dbReference type="NCBI Taxonomy" id="641841"/>
    <lineage>
        <taxon>Bacteria</taxon>
        <taxon>Pseudomonadati</taxon>
        <taxon>Pseudomonadota</taxon>
        <taxon>Gammaproteobacteria</taxon>
        <taxon>Alteromonadales</taxon>
        <taxon>Idiomarinaceae</taxon>
        <taxon>Pseudidiomarina</taxon>
    </lineage>
</organism>
<dbReference type="OrthoDB" id="6241219at2"/>
<evidence type="ECO:0000313" key="10">
    <source>
        <dbReference type="Proteomes" id="UP000286678"/>
    </source>
</evidence>
<dbReference type="InterPro" id="IPR042094">
    <property type="entry name" value="T2SS_GspF_sf"/>
</dbReference>
<keyword evidence="10" id="KW-1185">Reference proteome</keyword>
<dbReference type="InterPro" id="IPR018076">
    <property type="entry name" value="T2SS_GspF_dom"/>
</dbReference>
<evidence type="ECO:0000256" key="6">
    <source>
        <dbReference type="ARBA" id="ARBA00023136"/>
    </source>
</evidence>
<dbReference type="PANTHER" id="PTHR30012:SF0">
    <property type="entry name" value="TYPE II SECRETION SYSTEM PROTEIN F-RELATED"/>
    <property type="match status" value="1"/>
</dbReference>
<protein>
    <recommendedName>
        <fullName evidence="8">Type II secretion system protein GspF domain-containing protein</fullName>
    </recommendedName>
</protein>
<feature type="domain" description="Type II secretion system protein GspF" evidence="8">
    <location>
        <begin position="222"/>
        <end position="339"/>
    </location>
</feature>
<dbReference type="Proteomes" id="UP000286678">
    <property type="component" value="Unassembled WGS sequence"/>
</dbReference>
<gene>
    <name evidence="9" type="ORF">CWE21_07715</name>
</gene>
<evidence type="ECO:0000256" key="2">
    <source>
        <dbReference type="ARBA" id="ARBA00005745"/>
    </source>
</evidence>
<comment type="subcellular location">
    <subcellularLocation>
        <location evidence="1">Cell membrane</location>
        <topology evidence="1">Multi-pass membrane protein</topology>
    </subcellularLocation>
</comment>
<comment type="similarity">
    <text evidence="2">Belongs to the GSP F family.</text>
</comment>
<keyword evidence="3" id="KW-1003">Cell membrane</keyword>
<dbReference type="Gene3D" id="1.20.81.30">
    <property type="entry name" value="Type II secretion system (T2SS), domain F"/>
    <property type="match status" value="2"/>
</dbReference>
<feature type="transmembrane region" description="Helical" evidence="7">
    <location>
        <begin position="322"/>
        <end position="346"/>
    </location>
</feature>
<evidence type="ECO:0000256" key="3">
    <source>
        <dbReference type="ARBA" id="ARBA00022475"/>
    </source>
</evidence>
<dbReference type="EMBL" id="PIPT01000005">
    <property type="protein sequence ID" value="RUO47723.1"/>
    <property type="molecule type" value="Genomic_DNA"/>
</dbReference>
<evidence type="ECO:0000256" key="7">
    <source>
        <dbReference type="SAM" id="Phobius"/>
    </source>
</evidence>
<sequence length="352" mass="39126">MPNLRSFNYRMKQPLRRPQQLALLEDIALALGDGLSVAQACRELHQHAVQQGMVREQQVVADLQSAVYRGQPMATAMRSWFAQDLCMLVSVGERSGLLDQLIAAQRQFEQQRSAALQAFWRPLIYPLIMLFVSMLACYAVGSQVLPKLAAGLPEISWPLFSQHLMSVAQGPWLIAIGVTLSLVVLWFWGPYPLIDLRFAGWRWLAARGAFVIRRYFDGVLLLQTLTVLLRAGVRLDKALQAMQEFGSGALAPILPPIRQKLAHGERLLASILDCGLLSPRMLFRLSNGSRNATEHGTLQRVANYAAADAAAALQRLRVTMQLCCYGLILWLLLITVGGMGAMLMAVTQQHVR</sequence>
<dbReference type="GO" id="GO:0005886">
    <property type="term" value="C:plasma membrane"/>
    <property type="evidence" value="ECO:0007669"/>
    <property type="project" value="UniProtKB-SubCell"/>
</dbReference>
<feature type="transmembrane region" description="Helical" evidence="7">
    <location>
        <begin position="123"/>
        <end position="145"/>
    </location>
</feature>